<name>A0ACB7ITI3_PLECO</name>
<dbReference type="EMBL" id="WQMT02000007">
    <property type="protein sequence ID" value="KAG9220839.1"/>
    <property type="molecule type" value="Genomic_DNA"/>
</dbReference>
<evidence type="ECO:0000313" key="1">
    <source>
        <dbReference type="EMBL" id="KAG9220839.1"/>
    </source>
</evidence>
<organism evidence="1 2">
    <name type="scientific">Pleurotus cornucopiae</name>
    <name type="common">Cornucopia mushroom</name>
    <dbReference type="NCBI Taxonomy" id="5321"/>
    <lineage>
        <taxon>Eukaryota</taxon>
        <taxon>Fungi</taxon>
        <taxon>Dikarya</taxon>
        <taxon>Basidiomycota</taxon>
        <taxon>Agaricomycotina</taxon>
        <taxon>Agaricomycetes</taxon>
        <taxon>Agaricomycetidae</taxon>
        <taxon>Agaricales</taxon>
        <taxon>Pleurotineae</taxon>
        <taxon>Pleurotaceae</taxon>
        <taxon>Pleurotus</taxon>
    </lineage>
</organism>
<evidence type="ECO:0000313" key="2">
    <source>
        <dbReference type="Proteomes" id="UP000824881"/>
    </source>
</evidence>
<reference evidence="1 2" key="1">
    <citation type="journal article" date="2021" name="Appl. Environ. Microbiol.">
        <title>Genetic linkage and physical mapping for an oyster mushroom Pleurotus cornucopiae and QTL analysis for the trait cap color.</title>
        <authorList>
            <person name="Zhang Y."/>
            <person name="Gao W."/>
            <person name="Sonnenberg A."/>
            <person name="Chen Q."/>
            <person name="Zhang J."/>
            <person name="Huang C."/>
        </authorList>
    </citation>
    <scope>NUCLEOTIDE SEQUENCE [LARGE SCALE GENOMIC DNA]</scope>
    <source>
        <strain evidence="1">CCMSSC00406</strain>
    </source>
</reference>
<gene>
    <name evidence="1" type="ORF">CCMSSC00406_0002561</name>
</gene>
<keyword evidence="2" id="KW-1185">Reference proteome</keyword>
<dbReference type="Proteomes" id="UP000824881">
    <property type="component" value="Unassembled WGS sequence"/>
</dbReference>
<comment type="caution">
    <text evidence="1">The sequence shown here is derived from an EMBL/GenBank/DDBJ whole genome shotgun (WGS) entry which is preliminary data.</text>
</comment>
<accession>A0ACB7ITI3</accession>
<sequence>MSTADGDQVLAVSESTNIGSIIELEQELSAAMDSPLQSNAHTAAPRSELNTCKPLIKTSSTHPLNVSCIIPSELIALISSHFVVASPSNSVPVLLELPPQFYLDRLVSSHPPCHALDQAQTSMGPPNHQIAPSRLPVTSPVPVHHTQSASRPKIHARTRSSMSQAMQAAINTSLAIFSAEKPAINCRPPLSPIPDRRSPRRSSLLFQRANDSALSLALSVSFKAKSTSNLNEGMDENSSIKNPQVCSPECQEDNAPGTDCGTETAAAAIPAPATPKVYTPTPTPALTRTSSLGDDSVPSPFLLGNMYMSSCPGKKVRLHGPLRGRSGICRDLDADLQRIRALGVKCIICCLDDSELEYLGAPWPEYRAAAMLLGIDILRIPIPEGLAPLDTASLDGQITELIGRYTVNGIPTLVHCRGGVGRAGVVACCWIAKLGLCGWLEDSGVDASSPPTMIRPLTDGYDAGPLFTCLSCSIAFPTAEDQRVHYRSDHHRYNMKRRVASLPPVSAAVFAQKLQERQQESTTTAGQLTCEICNKTYTTEGAYRSHINSKRHKEIEAKVAAGALPRPAERKSKNPASPSAASQSILEEAEDGAEKPEEEREIDAKIAAAAGKTLSPSDCLFCTNSAASFEENLTHMSTAHSFFVPDADYLTDLTGLVAYLAEKIVVGNFCIYCNEKGRDFRTLEAARKHMIDKGHCKIAYDTEDDRLEVSDYYDFSSSYPTEGEDGEEWEDVDADGNGDNDDNMEVDEVVDDSKSETNESNKGRITYGDSDYELVLPSGARIGHRSMRRYYAQSFTPIPGRKGEDPNSGAALVRRLLADKNSALVPRKGGFGAYGSGTDVIKARNRGEAREAGRHVREFRDQKRREDFKTKVGYRHNSQKHFRDPLLQ</sequence>
<protein>
    <submittedName>
        <fullName evidence="1">Uncharacterized protein</fullName>
    </submittedName>
</protein>
<proteinExistence type="predicted"/>